<comment type="caution">
    <text evidence="2">The sequence shown here is derived from an EMBL/GenBank/DDBJ whole genome shotgun (WGS) entry which is preliminary data.</text>
</comment>
<dbReference type="Gene3D" id="3.90.190.10">
    <property type="entry name" value="Protein tyrosine phosphatase superfamily"/>
    <property type="match status" value="1"/>
</dbReference>
<gene>
    <name evidence="2" type="ORF">DY251_07320</name>
</gene>
<name>A0A371XGD0_9HYPH</name>
<accession>A0A371XGD0</accession>
<dbReference type="Proteomes" id="UP000262379">
    <property type="component" value="Unassembled WGS sequence"/>
</dbReference>
<dbReference type="InterPro" id="IPR016130">
    <property type="entry name" value="Tyr_Pase_AS"/>
</dbReference>
<dbReference type="SUPFAM" id="SSF52799">
    <property type="entry name" value="(Phosphotyrosine protein) phosphatases II"/>
    <property type="match status" value="1"/>
</dbReference>
<dbReference type="InterPro" id="IPR029021">
    <property type="entry name" value="Prot-tyrosine_phosphatase-like"/>
</dbReference>
<sequence>MIVVCSLSKLETTVEEVRPDRIISLLSEGTTLVRPASVEEANHLHITMHDIHEPREGMTMPGEEHVRRILDFARGWDRRRPLVVHCYAGISRSTATAYMIAAAFAPGRSESELARTLRKLSPSATPNPRMIALADHILRREGRMVRAIAEIGRGADAFEGTPFKLDI</sequence>
<evidence type="ECO:0000259" key="1">
    <source>
        <dbReference type="PROSITE" id="PS50056"/>
    </source>
</evidence>
<organism evidence="2 3">
    <name type="scientific">Mesorhizobium denitrificans</name>
    <dbReference type="NCBI Taxonomy" id="2294114"/>
    <lineage>
        <taxon>Bacteria</taxon>
        <taxon>Pseudomonadati</taxon>
        <taxon>Pseudomonadota</taxon>
        <taxon>Alphaproteobacteria</taxon>
        <taxon>Hyphomicrobiales</taxon>
        <taxon>Phyllobacteriaceae</taxon>
        <taxon>Mesorhizobium</taxon>
    </lineage>
</organism>
<evidence type="ECO:0000313" key="3">
    <source>
        <dbReference type="Proteomes" id="UP000262379"/>
    </source>
</evidence>
<dbReference type="InterPro" id="IPR000387">
    <property type="entry name" value="Tyr_Pase_dom"/>
</dbReference>
<dbReference type="EMBL" id="QURN01000005">
    <property type="protein sequence ID" value="RFC68084.1"/>
    <property type="molecule type" value="Genomic_DNA"/>
</dbReference>
<dbReference type="AlphaFoldDB" id="A0A371XGD0"/>
<protein>
    <submittedName>
        <fullName evidence="2">Protein tyrosine phosphatase</fullName>
    </submittedName>
</protein>
<dbReference type="PROSITE" id="PS50056">
    <property type="entry name" value="TYR_PHOSPHATASE_2"/>
    <property type="match status" value="1"/>
</dbReference>
<dbReference type="PROSITE" id="PS00383">
    <property type="entry name" value="TYR_PHOSPHATASE_1"/>
    <property type="match status" value="1"/>
</dbReference>
<evidence type="ECO:0000313" key="2">
    <source>
        <dbReference type="EMBL" id="RFC68084.1"/>
    </source>
</evidence>
<keyword evidence="3" id="KW-1185">Reference proteome</keyword>
<feature type="domain" description="Tyrosine specific protein phosphatases" evidence="1">
    <location>
        <begin position="63"/>
        <end position="132"/>
    </location>
</feature>
<dbReference type="RefSeq" id="WP_116623226.1">
    <property type="nucleotide sequence ID" value="NZ_QURN01000005.1"/>
</dbReference>
<proteinExistence type="predicted"/>
<reference evidence="3" key="1">
    <citation type="submission" date="2018-08" db="EMBL/GenBank/DDBJ databases">
        <authorList>
            <person name="Im W.T."/>
        </authorList>
    </citation>
    <scope>NUCLEOTIDE SEQUENCE [LARGE SCALE GENOMIC DNA]</scope>
    <source>
        <strain evidence="3">LA-28</strain>
    </source>
</reference>